<dbReference type="InterPro" id="IPR053733">
    <property type="entry name" value="Heme_Transport_Util_sf"/>
</dbReference>
<sequence length="341" mass="37146">MAMNTVSRIDALQSSQWPAPLGTCLSQLGDRVLRLQDEPTALLKSLYRFGSLEAGTCNRACVLRQTTSYQRLAYSSHCGVARLRQGAVTMEVFPRQWALALAVLAPVGDIGAGTLLFFDAHGALQCQLHVPGGSGRHAFEELVCAMLHPDQTLLPRPHPAPTPLDAGRVNLAALEQGWSVLREPQDFAALLRRHGLRRLRAYRLVRDKFARPVSLDSVSALLTLGALRQTPLSLRCGNKGCVQRFEGMLPLPVWQGDRLSLCRAGMRFSLAMREVASVWRVRKPSADGVVTTVELFDTAGERVLTISSGRSRGRLELPSWRTLLADSLLPPDGAALAEAGG</sequence>
<evidence type="ECO:0000313" key="2">
    <source>
        <dbReference type="EMBL" id="MCK0537100.1"/>
    </source>
</evidence>
<proteinExistence type="predicted"/>
<dbReference type="EMBL" id="JALKII010000002">
    <property type="protein sequence ID" value="MCK0537100.1"/>
    <property type="molecule type" value="Genomic_DNA"/>
</dbReference>
<name>A0ABT0E5K3_9GAMM</name>
<dbReference type="SUPFAM" id="SSF144064">
    <property type="entry name" value="Heme iron utilization protein-like"/>
    <property type="match status" value="1"/>
</dbReference>
<feature type="domain" description="Haemin-degrading HemS/ChuX" evidence="1">
    <location>
        <begin position="27"/>
        <end position="143"/>
    </location>
</feature>
<gene>
    <name evidence="2" type="ORF">MU846_05195</name>
</gene>
<dbReference type="InterPro" id="IPR007845">
    <property type="entry name" value="HemS/ChuX_dom"/>
</dbReference>
<reference evidence="2" key="1">
    <citation type="submission" date="2022-04" db="EMBL/GenBank/DDBJ databases">
        <title>Alcanivorax sp. CY1518 draft genome sequence.</title>
        <authorList>
            <person name="Zhao G."/>
            <person name="An M."/>
        </authorList>
    </citation>
    <scope>NUCLEOTIDE SEQUENCE</scope>
    <source>
        <strain evidence="2">CY1518</strain>
    </source>
</reference>
<dbReference type="Gene3D" id="3.40.1570.10">
    <property type="entry name" value="HemS/ChuS/ChuX like domains"/>
    <property type="match status" value="2"/>
</dbReference>
<dbReference type="Pfam" id="PF05171">
    <property type="entry name" value="HemS"/>
    <property type="match status" value="2"/>
</dbReference>
<keyword evidence="3" id="KW-1185">Reference proteome</keyword>
<dbReference type="Proteomes" id="UP001165524">
    <property type="component" value="Unassembled WGS sequence"/>
</dbReference>
<protein>
    <recommendedName>
        <fullName evidence="1">Haemin-degrading HemS/ChuX domain-containing protein</fullName>
    </recommendedName>
</protein>
<comment type="caution">
    <text evidence="2">The sequence shown here is derived from an EMBL/GenBank/DDBJ whole genome shotgun (WGS) entry which is preliminary data.</text>
</comment>
<dbReference type="RefSeq" id="WP_246949574.1">
    <property type="nucleotide sequence ID" value="NZ_JALKII010000002.1"/>
</dbReference>
<evidence type="ECO:0000259" key="1">
    <source>
        <dbReference type="Pfam" id="PF05171"/>
    </source>
</evidence>
<accession>A0ABT0E5K3</accession>
<organism evidence="2 3">
    <name type="scientific">Alcanivorax quisquiliarum</name>
    <dbReference type="NCBI Taxonomy" id="2933565"/>
    <lineage>
        <taxon>Bacteria</taxon>
        <taxon>Pseudomonadati</taxon>
        <taxon>Pseudomonadota</taxon>
        <taxon>Gammaproteobacteria</taxon>
        <taxon>Oceanospirillales</taxon>
        <taxon>Alcanivoracaceae</taxon>
        <taxon>Alcanivorax</taxon>
    </lineage>
</organism>
<feature type="domain" description="Haemin-degrading HemS/ChuX" evidence="1">
    <location>
        <begin position="196"/>
        <end position="325"/>
    </location>
</feature>
<evidence type="ECO:0000313" key="3">
    <source>
        <dbReference type="Proteomes" id="UP001165524"/>
    </source>
</evidence>